<evidence type="ECO:0000256" key="1">
    <source>
        <dbReference type="SAM" id="MobiDB-lite"/>
    </source>
</evidence>
<reference evidence="2" key="1">
    <citation type="submission" date="2020-11" db="EMBL/GenBank/DDBJ databases">
        <authorList>
            <consortium name="DOE Joint Genome Institute"/>
            <person name="Ahrendt S."/>
            <person name="Riley R."/>
            <person name="Andreopoulos W."/>
            <person name="Labutti K."/>
            <person name="Pangilinan J."/>
            <person name="Ruiz-Duenas F.J."/>
            <person name="Barrasa J.M."/>
            <person name="Sanchez-Garcia M."/>
            <person name="Camarero S."/>
            <person name="Miyauchi S."/>
            <person name="Serrano A."/>
            <person name="Linde D."/>
            <person name="Babiker R."/>
            <person name="Drula E."/>
            <person name="Ayuso-Fernandez I."/>
            <person name="Pacheco R."/>
            <person name="Padilla G."/>
            <person name="Ferreira P."/>
            <person name="Barriuso J."/>
            <person name="Kellner H."/>
            <person name="Castanera R."/>
            <person name="Alfaro M."/>
            <person name="Ramirez L."/>
            <person name="Pisabarro A.G."/>
            <person name="Kuo A."/>
            <person name="Tritt A."/>
            <person name="Lipzen A."/>
            <person name="He G."/>
            <person name="Yan M."/>
            <person name="Ng V."/>
            <person name="Cullen D."/>
            <person name="Martin F."/>
            <person name="Rosso M.-N."/>
            <person name="Henrissat B."/>
            <person name="Hibbett D."/>
            <person name="Martinez A.T."/>
            <person name="Grigoriev I.V."/>
        </authorList>
    </citation>
    <scope>NUCLEOTIDE SEQUENCE</scope>
    <source>
        <strain evidence="2">CIRM-BRFM 674</strain>
    </source>
</reference>
<name>A0A9P6D0G4_9AGAR</name>
<accession>A0A9P6D0G4</accession>
<feature type="compositionally biased region" description="Basic and acidic residues" evidence="1">
    <location>
        <begin position="486"/>
        <end position="496"/>
    </location>
</feature>
<gene>
    <name evidence="2" type="ORF">BDN70DRAFT_921319</name>
</gene>
<dbReference type="EMBL" id="MU155215">
    <property type="protein sequence ID" value="KAF9479349.1"/>
    <property type="molecule type" value="Genomic_DNA"/>
</dbReference>
<feature type="region of interest" description="Disordered" evidence="1">
    <location>
        <begin position="242"/>
        <end position="276"/>
    </location>
</feature>
<organism evidence="2 3">
    <name type="scientific">Pholiota conissans</name>
    <dbReference type="NCBI Taxonomy" id="109636"/>
    <lineage>
        <taxon>Eukaryota</taxon>
        <taxon>Fungi</taxon>
        <taxon>Dikarya</taxon>
        <taxon>Basidiomycota</taxon>
        <taxon>Agaricomycotina</taxon>
        <taxon>Agaricomycetes</taxon>
        <taxon>Agaricomycetidae</taxon>
        <taxon>Agaricales</taxon>
        <taxon>Agaricineae</taxon>
        <taxon>Strophariaceae</taxon>
        <taxon>Pholiota</taxon>
    </lineage>
</organism>
<keyword evidence="3" id="KW-1185">Reference proteome</keyword>
<protein>
    <submittedName>
        <fullName evidence="2">Uncharacterized protein</fullName>
    </submittedName>
</protein>
<feature type="compositionally biased region" description="Polar residues" evidence="1">
    <location>
        <begin position="356"/>
        <end position="370"/>
    </location>
</feature>
<dbReference type="Proteomes" id="UP000807469">
    <property type="component" value="Unassembled WGS sequence"/>
</dbReference>
<evidence type="ECO:0000313" key="2">
    <source>
        <dbReference type="EMBL" id="KAF9479349.1"/>
    </source>
</evidence>
<feature type="region of interest" description="Disordered" evidence="1">
    <location>
        <begin position="351"/>
        <end position="370"/>
    </location>
</feature>
<dbReference type="AlphaFoldDB" id="A0A9P6D0G4"/>
<comment type="caution">
    <text evidence="2">The sequence shown here is derived from an EMBL/GenBank/DDBJ whole genome shotgun (WGS) entry which is preliminary data.</text>
</comment>
<feature type="region of interest" description="Disordered" evidence="1">
    <location>
        <begin position="463"/>
        <end position="518"/>
    </location>
</feature>
<feature type="compositionally biased region" description="Low complexity" evidence="1">
    <location>
        <begin position="388"/>
        <end position="409"/>
    </location>
</feature>
<feature type="region of interest" description="Disordered" evidence="1">
    <location>
        <begin position="382"/>
        <end position="432"/>
    </location>
</feature>
<evidence type="ECO:0000313" key="3">
    <source>
        <dbReference type="Proteomes" id="UP000807469"/>
    </source>
</evidence>
<sequence>MQNYFTVPAFFGSKATTAQQQTSVPRSLEATTNALYQGALYGVNAVAQWCAHTQPAWHSSSPQAAIDACTHVLNDDMNTDSNPISGRTINQLIENINIGYTSTSPSNAYNPPFSTPASNASFEIASPTPSSSVSSYCSCAASSGSDGSSVDAYLRGNLASEDQRPIPVVVDLESEFGIALASLDIFGQTLGISPLLRDHVEAAHAGQQQALEVGAEPNARLLSQSIVGTASCKSLRRSAIANSAPFPQPPSSSAHIPLPSMHSSPIDDESRARANSVSAVEHGHTSSTSMSPSIPIARYPHLDRYPEQTTGQATTAYRDRIELIAREQEKHRPIRRYTILERGFSSPAAAVEQHLPSATRNETCSNDGQSCTVQRIRRWVPQYPSPPSNYESSGSSSSSSPSCSCDASSATPYTSPADSPMSEPSGPASSLYISSSSSLGDAYFPVPSHYPKPAQYAHTYRRKDGRLGNPRGTLIVNESRLGPLSRDIHQSAEQRYKNKKRKPSDELKNKNIKKRRGN</sequence>
<proteinExistence type="predicted"/>